<sequence length="81" mass="9078">MGCLFSYFFGSSASSDIVEQPPARQPYSWERADRAAIKKEDFILDKLKDQTIFRLAGSINGQQFIIQNCDVSNSSEAVLIN</sequence>
<evidence type="ECO:0000313" key="2">
    <source>
        <dbReference type="Proteomes" id="UP000676336"/>
    </source>
</evidence>
<evidence type="ECO:0000313" key="1">
    <source>
        <dbReference type="EMBL" id="CAF4185014.1"/>
    </source>
</evidence>
<dbReference type="EMBL" id="CAJOBI010015822">
    <property type="protein sequence ID" value="CAF4185014.1"/>
    <property type="molecule type" value="Genomic_DNA"/>
</dbReference>
<dbReference type="Proteomes" id="UP000676336">
    <property type="component" value="Unassembled WGS sequence"/>
</dbReference>
<proteinExistence type="predicted"/>
<accession>A0A8S2RTF0</accession>
<gene>
    <name evidence="1" type="ORF">SMN809_LOCUS21194</name>
</gene>
<name>A0A8S2RTF0_9BILA</name>
<feature type="non-terminal residue" evidence="1">
    <location>
        <position position="1"/>
    </location>
</feature>
<dbReference type="AlphaFoldDB" id="A0A8S2RTF0"/>
<comment type="caution">
    <text evidence="1">The sequence shown here is derived from an EMBL/GenBank/DDBJ whole genome shotgun (WGS) entry which is preliminary data.</text>
</comment>
<reference evidence="1" key="1">
    <citation type="submission" date="2021-02" db="EMBL/GenBank/DDBJ databases">
        <authorList>
            <person name="Nowell W R."/>
        </authorList>
    </citation>
    <scope>NUCLEOTIDE SEQUENCE</scope>
</reference>
<organism evidence="1 2">
    <name type="scientific">Rotaria magnacalcarata</name>
    <dbReference type="NCBI Taxonomy" id="392030"/>
    <lineage>
        <taxon>Eukaryota</taxon>
        <taxon>Metazoa</taxon>
        <taxon>Spiralia</taxon>
        <taxon>Gnathifera</taxon>
        <taxon>Rotifera</taxon>
        <taxon>Eurotatoria</taxon>
        <taxon>Bdelloidea</taxon>
        <taxon>Philodinida</taxon>
        <taxon>Philodinidae</taxon>
        <taxon>Rotaria</taxon>
    </lineage>
</organism>
<protein>
    <submittedName>
        <fullName evidence="1">Uncharacterized protein</fullName>
    </submittedName>
</protein>